<gene>
    <name evidence="2" type="ORF">SAMN05661086_02974</name>
</gene>
<evidence type="ECO:0000313" key="2">
    <source>
        <dbReference type="EMBL" id="SFR97155.1"/>
    </source>
</evidence>
<organism evidence="2 3">
    <name type="scientific">Anaeromicropila populeti</name>
    <dbReference type="NCBI Taxonomy" id="37658"/>
    <lineage>
        <taxon>Bacteria</taxon>
        <taxon>Bacillati</taxon>
        <taxon>Bacillota</taxon>
        <taxon>Clostridia</taxon>
        <taxon>Lachnospirales</taxon>
        <taxon>Lachnospiraceae</taxon>
        <taxon>Anaeromicropila</taxon>
    </lineage>
</organism>
<protein>
    <submittedName>
        <fullName evidence="2">Uncharacterized protein</fullName>
    </submittedName>
</protein>
<accession>A0A1I6L125</accession>
<keyword evidence="1" id="KW-0812">Transmembrane</keyword>
<keyword evidence="3" id="KW-1185">Reference proteome</keyword>
<dbReference type="EMBL" id="FOYZ01000012">
    <property type="protein sequence ID" value="SFR97155.1"/>
    <property type="molecule type" value="Genomic_DNA"/>
</dbReference>
<evidence type="ECO:0000256" key="1">
    <source>
        <dbReference type="SAM" id="Phobius"/>
    </source>
</evidence>
<dbReference type="AlphaFoldDB" id="A0A1I6L125"/>
<evidence type="ECO:0000313" key="3">
    <source>
        <dbReference type="Proteomes" id="UP000199659"/>
    </source>
</evidence>
<feature type="transmembrane region" description="Helical" evidence="1">
    <location>
        <begin position="28"/>
        <end position="47"/>
    </location>
</feature>
<keyword evidence="1" id="KW-0472">Membrane</keyword>
<proteinExistence type="predicted"/>
<keyword evidence="1" id="KW-1133">Transmembrane helix</keyword>
<dbReference type="Proteomes" id="UP000199659">
    <property type="component" value="Unassembled WGS sequence"/>
</dbReference>
<sequence>MEVFGSIFDLLISIQVDIFGNYFSLYDILIFLCIFTLVCMITLGLFLKRSDG</sequence>
<dbReference type="STRING" id="37658.SAMN05661086_02974"/>
<reference evidence="2 3" key="1">
    <citation type="submission" date="2016-10" db="EMBL/GenBank/DDBJ databases">
        <authorList>
            <person name="de Groot N.N."/>
        </authorList>
    </citation>
    <scope>NUCLEOTIDE SEQUENCE [LARGE SCALE GENOMIC DNA]</scope>
    <source>
        <strain evidence="2 3">743A</strain>
    </source>
</reference>
<name>A0A1I6L125_9FIRM</name>